<feature type="region of interest" description="Disordered" evidence="13">
    <location>
        <begin position="608"/>
        <end position="634"/>
    </location>
</feature>
<dbReference type="CDD" id="cd23823">
    <property type="entry name" value="RWD_GCN2"/>
    <property type="match status" value="1"/>
</dbReference>
<dbReference type="GO" id="GO:0005634">
    <property type="term" value="C:nucleus"/>
    <property type="evidence" value="ECO:0007669"/>
    <property type="project" value="TreeGrafter"/>
</dbReference>
<feature type="region of interest" description="Disordered" evidence="13">
    <location>
        <begin position="1395"/>
        <end position="1416"/>
    </location>
</feature>
<feature type="compositionally biased region" description="Basic and acidic residues" evidence="13">
    <location>
        <begin position="195"/>
        <end position="221"/>
    </location>
</feature>
<keyword evidence="4 11" id="KW-0547">Nucleotide-binding</keyword>
<dbReference type="InterPro" id="IPR050339">
    <property type="entry name" value="CC_SR_Kinase"/>
</dbReference>
<feature type="domain" description="Protein kinase" evidence="14">
    <location>
        <begin position="534"/>
        <end position="895"/>
    </location>
</feature>
<feature type="region of interest" description="Disordered" evidence="13">
    <location>
        <begin position="192"/>
        <end position="230"/>
    </location>
</feature>
<protein>
    <recommendedName>
        <fullName evidence="1">non-specific serine/threonine protein kinase</fullName>
        <ecNumber evidence="1">2.7.11.1</ecNumber>
    </recommendedName>
</protein>
<name>A0AAN6QV49_9PEZI</name>
<dbReference type="GO" id="GO:0000077">
    <property type="term" value="P:DNA damage checkpoint signaling"/>
    <property type="evidence" value="ECO:0007669"/>
    <property type="project" value="InterPro"/>
</dbReference>
<evidence type="ECO:0000256" key="9">
    <source>
        <dbReference type="ARBA" id="ARBA00048679"/>
    </source>
</evidence>
<feature type="active site" description="Proton acceptor" evidence="10">
    <location>
        <position position="749"/>
    </location>
</feature>
<dbReference type="SMART" id="SM00591">
    <property type="entry name" value="RWD"/>
    <property type="match status" value="1"/>
</dbReference>
<dbReference type="InterPro" id="IPR011009">
    <property type="entry name" value="Kinase-like_dom_sf"/>
</dbReference>
<proteinExistence type="inferred from homology"/>
<dbReference type="PROSITE" id="PS50011">
    <property type="entry name" value="PROTEIN_KINASE_DOM"/>
    <property type="match status" value="2"/>
</dbReference>
<reference evidence="16" key="1">
    <citation type="submission" date="2023-06" db="EMBL/GenBank/DDBJ databases">
        <title>Black Yeasts Isolated from many extreme environments.</title>
        <authorList>
            <person name="Coleine C."/>
            <person name="Stajich J.E."/>
            <person name="Selbmann L."/>
        </authorList>
    </citation>
    <scope>NUCLEOTIDE SEQUENCE</scope>
    <source>
        <strain evidence="16">CCFEE 5200</strain>
    </source>
</reference>
<dbReference type="SUPFAM" id="SSF56112">
    <property type="entry name" value="Protein kinase-like (PK-like)"/>
    <property type="match status" value="2"/>
</dbReference>
<feature type="binding site" evidence="11">
    <location>
        <begin position="540"/>
        <end position="548"/>
    </location>
    <ligand>
        <name>ATP</name>
        <dbReference type="ChEBI" id="CHEBI:30616"/>
    </ligand>
</feature>
<evidence type="ECO:0000256" key="2">
    <source>
        <dbReference type="ARBA" id="ARBA00022527"/>
    </source>
</evidence>
<dbReference type="InterPro" id="IPR000719">
    <property type="entry name" value="Prot_kinase_dom"/>
</dbReference>
<keyword evidence="5 16" id="KW-0418">Kinase</keyword>
<accession>A0AAN6QV49</accession>
<dbReference type="EMBL" id="JAUJLE010000063">
    <property type="protein sequence ID" value="KAK0992369.1"/>
    <property type="molecule type" value="Genomic_DNA"/>
</dbReference>
<evidence type="ECO:0000256" key="1">
    <source>
        <dbReference type="ARBA" id="ARBA00012513"/>
    </source>
</evidence>
<dbReference type="SUPFAM" id="SSF54495">
    <property type="entry name" value="UBC-like"/>
    <property type="match status" value="1"/>
</dbReference>
<dbReference type="InterPro" id="IPR016255">
    <property type="entry name" value="Gcn2"/>
</dbReference>
<dbReference type="CDD" id="cd14046">
    <property type="entry name" value="STKc_EIF2AK4_GCN2_rpt2"/>
    <property type="match status" value="1"/>
</dbReference>
<dbReference type="GO" id="GO:1990625">
    <property type="term" value="P:negative regulation of cytoplasmic translational initiation in response to stress"/>
    <property type="evidence" value="ECO:0007669"/>
    <property type="project" value="TreeGrafter"/>
</dbReference>
<dbReference type="Pfam" id="PF05773">
    <property type="entry name" value="RWD"/>
    <property type="match status" value="1"/>
</dbReference>
<dbReference type="Pfam" id="PF00069">
    <property type="entry name" value="Pkinase"/>
    <property type="match status" value="3"/>
</dbReference>
<evidence type="ECO:0000256" key="8">
    <source>
        <dbReference type="ARBA" id="ARBA00047899"/>
    </source>
</evidence>
<dbReference type="InterPro" id="IPR006575">
    <property type="entry name" value="RWD_dom"/>
</dbReference>
<keyword evidence="2" id="KW-0723">Serine/threonine-protein kinase</keyword>
<feature type="binding site" evidence="11">
    <location>
        <position position="563"/>
    </location>
    <ligand>
        <name>ATP</name>
        <dbReference type="ChEBI" id="CHEBI:30616"/>
    </ligand>
</feature>
<dbReference type="PANTHER" id="PTHR11042">
    <property type="entry name" value="EUKARYOTIC TRANSLATION INITIATION FACTOR 2-ALPHA KINASE EIF2-ALPHA KINASE -RELATED"/>
    <property type="match status" value="1"/>
</dbReference>
<dbReference type="PANTHER" id="PTHR11042:SF136">
    <property type="entry name" value="EIF-2-ALPHA KINASE GCN2"/>
    <property type="match status" value="1"/>
</dbReference>
<evidence type="ECO:0000256" key="12">
    <source>
        <dbReference type="PROSITE-ProRule" id="PRU10141"/>
    </source>
</evidence>
<keyword evidence="3 16" id="KW-0808">Transferase</keyword>
<dbReference type="Gene3D" id="3.30.200.20">
    <property type="entry name" value="Phosphorylase Kinase, domain 1"/>
    <property type="match status" value="1"/>
</dbReference>
<keyword evidence="16" id="KW-0648">Protein biosynthesis</keyword>
<feature type="region of interest" description="Disordered" evidence="13">
    <location>
        <begin position="652"/>
        <end position="700"/>
    </location>
</feature>
<evidence type="ECO:0000256" key="7">
    <source>
        <dbReference type="ARBA" id="ARBA00037982"/>
    </source>
</evidence>
<evidence type="ECO:0000256" key="13">
    <source>
        <dbReference type="SAM" id="MobiDB-lite"/>
    </source>
</evidence>
<feature type="domain" description="RWD" evidence="15">
    <location>
        <begin position="54"/>
        <end position="162"/>
    </location>
</feature>
<evidence type="ECO:0000256" key="11">
    <source>
        <dbReference type="PIRSR" id="PIRSR000660-2"/>
    </source>
</evidence>
<dbReference type="PIRSF" id="PIRSF000660">
    <property type="entry name" value="Ser/Thr_PK_GCN2"/>
    <property type="match status" value="1"/>
</dbReference>
<keyword evidence="6 11" id="KW-0067">ATP-binding</keyword>
<dbReference type="Gene3D" id="1.10.510.10">
    <property type="entry name" value="Transferase(Phosphotransferase) domain 1"/>
    <property type="match status" value="3"/>
</dbReference>
<dbReference type="SUPFAM" id="SSF55681">
    <property type="entry name" value="Class II aaRS and biotin synthetases"/>
    <property type="match status" value="1"/>
</dbReference>
<dbReference type="Pfam" id="PF13393">
    <property type="entry name" value="tRNA-synt_His"/>
    <property type="match status" value="1"/>
</dbReference>
<evidence type="ECO:0000256" key="6">
    <source>
        <dbReference type="ARBA" id="ARBA00022840"/>
    </source>
</evidence>
<evidence type="ECO:0000256" key="5">
    <source>
        <dbReference type="ARBA" id="ARBA00022777"/>
    </source>
</evidence>
<sequence length="1536" mass="170648">MAPKSPWKNNHIKADGQPAAATGQAATAINYGEAQDEVGALRDPSRLDAAGKSSEIEVLRAIYMDDYEDVEIKGAWSKTADRSFKLLLRAFSDQKSLAVLSVRLTATYPKTLPLLEISGIEGYHDRTQNRIRIIVADRPKKLLGEVMIHAIASEIQEALEDAVIARQQGTLPSLEDERASADEVVAALAQEAEESEARRMREAQEEEDRVLKQMLDDEVSRREKRKPAKAPVVKTSDDVVSFDQPATISDGKEKVQFSSVTLIGLLKVKRDEQHHLGRPQTDRPFVPLVAVKRSTISKDRDDIMQIESFLEAVRNTRHPGILGLLAYRVDKLDPAKSQVTLCSEYADRGTLQDLLEVSQVRPSAARQFTINILEALDYLHNQGVAHGSLACDAIFLDMLSPKWRAPEGETDAIASRRKTDIWQLGVVVTQLFLGINVVDEYHAPEMMLGRLDLSESFEDILRKAFTQDPKRRVSAFDLLPAEFLRTEAQVLESVRIPPSHESRRASSSMMSVKRRSRHNSSNVAEPISRYVMDFTEMGRLGKGGFGEVVKARNKLDGGVYAVKKVKKSLQLLDQVLSEVMLLNRLNHPYVVRYFSTWVEVDLSGGMLEDSSVTTDATTDEATEEATSDGPRMDFGFSSTGGLDFVSSSGYPQIEFGDDDSENEAGTSDEDQDDVATADSSEREDLAVKRPRSGSQKPPSILYIQMEYCERHTLRDLTRKGMTSDESWRYVRQITEGLAHIHSHGIIHRDLKPDNIFIDLAGNPKIGDFGLATTSRYHVVERSATMSGHSGGEMTRSVGTTLYVAPELRSSAGGSYNDKVDMYSLGIMFYEMCQIFGTSMERIRALQQIREKQSELPAAYRPNGEKAAQGKLITCLISHKPGERPSSTELLRSEVLPVKIEDETIRQALSGLTDPRSPYHQKMMSALFAHDSASKGRVKALAWDVKEVGVADNASRLRYRSVAMQTMSTVFRRHGAEEARRDTLFPRSKYYTNANVVQLLDASGNLLQMPYDLTLPHARQLARNTPAVKRSFTFGSAYRDAFTAGAPKVSDEVDFDIAQISPGEDSALDDAETLKVMDEIVCAMPSFSKATTVSLHLNHAAVLDAVLDHCRVPVAQQAIVKETTSKLGFHQWTWSKVRGELRKFGLPDTSLDDLQQFDFRDTAEKAFARLRTLMQTASSRVSAKLEAGLRSLQDILNAVSHFALQLKVYITPLGSVNARLYEGGMLFQCVLERKSNRAVIAAGGRYDTLLNAHRPMTATKSCEGAAGVSIGLDSIVAHMARSRGDGSKKAFLKDPVLVEALPRRCEVLVEAGPTEGSTAAGLRLLASLWANDLSAELATSSRIAAAEPSDHSFVVAVRHEASNSMRVRHTATESDEVDVPITSLVGYLQQELRERDATKTRPPSFIRQASSHHDNDRRSNVQVLMSQHRSKKTNKYHIVEAAQQRWAETVEKWKDAPILAVETGDSVLNSIRETRLGDAESWRRAVQACQLTERHYLGQVQEILGSWRKKWAEEGGPREACIFNFRTGNCMYYDVGL</sequence>
<feature type="compositionally biased region" description="Acidic residues" evidence="13">
    <location>
        <begin position="617"/>
        <end position="626"/>
    </location>
</feature>
<dbReference type="EC" id="2.7.11.1" evidence="1"/>
<dbReference type="SMART" id="SM00220">
    <property type="entry name" value="S_TKc"/>
    <property type="match status" value="1"/>
</dbReference>
<comment type="catalytic activity">
    <reaction evidence="9">
        <text>L-seryl-[protein] + ATP = O-phospho-L-seryl-[protein] + ADP + H(+)</text>
        <dbReference type="Rhea" id="RHEA:17989"/>
        <dbReference type="Rhea" id="RHEA-COMP:9863"/>
        <dbReference type="Rhea" id="RHEA-COMP:11604"/>
        <dbReference type="ChEBI" id="CHEBI:15378"/>
        <dbReference type="ChEBI" id="CHEBI:29999"/>
        <dbReference type="ChEBI" id="CHEBI:30616"/>
        <dbReference type="ChEBI" id="CHEBI:83421"/>
        <dbReference type="ChEBI" id="CHEBI:456216"/>
        <dbReference type="EC" id="2.7.11.1"/>
    </reaction>
</comment>
<dbReference type="InterPro" id="IPR024435">
    <property type="entry name" value="HisRS-related_dom"/>
</dbReference>
<keyword evidence="16" id="KW-0396">Initiation factor</keyword>
<dbReference type="FunFam" id="3.10.110.10:FF:000050">
    <property type="entry name" value="eIF-2-alpha kinase GCN2"/>
    <property type="match status" value="1"/>
</dbReference>
<dbReference type="InterPro" id="IPR041715">
    <property type="entry name" value="HisRS-like_core"/>
</dbReference>
<dbReference type="InterPro" id="IPR016135">
    <property type="entry name" value="UBQ-conjugating_enzyme/RWD"/>
</dbReference>
<evidence type="ECO:0000256" key="3">
    <source>
        <dbReference type="ARBA" id="ARBA00022679"/>
    </source>
</evidence>
<comment type="caution">
    <text evidence="16">The sequence shown here is derived from an EMBL/GenBank/DDBJ whole genome shotgun (WGS) entry which is preliminary data.</text>
</comment>
<dbReference type="InterPro" id="IPR045864">
    <property type="entry name" value="aa-tRNA-synth_II/BPL/LPL"/>
</dbReference>
<dbReference type="PROSITE" id="PS50908">
    <property type="entry name" value="RWD"/>
    <property type="match status" value="1"/>
</dbReference>
<dbReference type="InterPro" id="IPR008271">
    <property type="entry name" value="Ser/Thr_kinase_AS"/>
</dbReference>
<organism evidence="16 17">
    <name type="scientific">Friedmanniomyces endolithicus</name>
    <dbReference type="NCBI Taxonomy" id="329885"/>
    <lineage>
        <taxon>Eukaryota</taxon>
        <taxon>Fungi</taxon>
        <taxon>Dikarya</taxon>
        <taxon>Ascomycota</taxon>
        <taxon>Pezizomycotina</taxon>
        <taxon>Dothideomycetes</taxon>
        <taxon>Dothideomycetidae</taxon>
        <taxon>Mycosphaerellales</taxon>
        <taxon>Teratosphaeriaceae</taxon>
        <taxon>Friedmanniomyces</taxon>
    </lineage>
</organism>
<evidence type="ECO:0000313" key="16">
    <source>
        <dbReference type="EMBL" id="KAK0992369.1"/>
    </source>
</evidence>
<dbReference type="GO" id="GO:0005524">
    <property type="term" value="F:ATP binding"/>
    <property type="evidence" value="ECO:0007669"/>
    <property type="project" value="UniProtKB-UniRule"/>
</dbReference>
<evidence type="ECO:0000256" key="4">
    <source>
        <dbReference type="ARBA" id="ARBA00022741"/>
    </source>
</evidence>
<evidence type="ECO:0000259" key="15">
    <source>
        <dbReference type="PROSITE" id="PS50908"/>
    </source>
</evidence>
<comment type="catalytic activity">
    <reaction evidence="8">
        <text>L-threonyl-[protein] + ATP = O-phospho-L-threonyl-[protein] + ADP + H(+)</text>
        <dbReference type="Rhea" id="RHEA:46608"/>
        <dbReference type="Rhea" id="RHEA-COMP:11060"/>
        <dbReference type="Rhea" id="RHEA-COMP:11605"/>
        <dbReference type="ChEBI" id="CHEBI:15378"/>
        <dbReference type="ChEBI" id="CHEBI:30013"/>
        <dbReference type="ChEBI" id="CHEBI:30616"/>
        <dbReference type="ChEBI" id="CHEBI:61977"/>
        <dbReference type="ChEBI" id="CHEBI:456216"/>
        <dbReference type="EC" id="2.7.11.1"/>
    </reaction>
</comment>
<dbReference type="GO" id="GO:0004694">
    <property type="term" value="F:eukaryotic translation initiation factor 2alpha kinase activity"/>
    <property type="evidence" value="ECO:0007669"/>
    <property type="project" value="InterPro"/>
</dbReference>
<dbReference type="Pfam" id="PF12745">
    <property type="entry name" value="HGTP_anticodon2"/>
    <property type="match status" value="1"/>
</dbReference>
<dbReference type="InterPro" id="IPR017441">
    <property type="entry name" value="Protein_kinase_ATP_BS"/>
</dbReference>
<gene>
    <name evidence="16" type="primary">GCN2_2</name>
    <name evidence="16" type="ORF">LTR91_008339</name>
</gene>
<evidence type="ECO:0000313" key="17">
    <source>
        <dbReference type="Proteomes" id="UP001175353"/>
    </source>
</evidence>
<dbReference type="PROSITE" id="PS00107">
    <property type="entry name" value="PROTEIN_KINASE_ATP"/>
    <property type="match status" value="1"/>
</dbReference>
<dbReference type="Proteomes" id="UP001175353">
    <property type="component" value="Unassembled WGS sequence"/>
</dbReference>
<feature type="binding site" evidence="12">
    <location>
        <position position="564"/>
    </location>
    <ligand>
        <name>ATP</name>
        <dbReference type="ChEBI" id="CHEBI:30616"/>
    </ligand>
</feature>
<comment type="similarity">
    <text evidence="7">Belongs to the protein kinase superfamily. Ser/Thr protein kinase family. GCN2 subfamily.</text>
</comment>
<evidence type="ECO:0000259" key="14">
    <source>
        <dbReference type="PROSITE" id="PS50011"/>
    </source>
</evidence>
<feature type="region of interest" description="Disordered" evidence="13">
    <location>
        <begin position="498"/>
        <end position="518"/>
    </location>
</feature>
<feature type="compositionally biased region" description="Acidic residues" evidence="13">
    <location>
        <begin position="655"/>
        <end position="675"/>
    </location>
</feature>
<dbReference type="PROSITE" id="PS00108">
    <property type="entry name" value="PROTEIN_KINASE_ST"/>
    <property type="match status" value="1"/>
</dbReference>
<dbReference type="GO" id="GO:0009893">
    <property type="term" value="P:positive regulation of metabolic process"/>
    <property type="evidence" value="ECO:0007669"/>
    <property type="project" value="UniProtKB-ARBA"/>
</dbReference>
<evidence type="ECO:0000256" key="10">
    <source>
        <dbReference type="PIRSR" id="PIRSR000660-1"/>
    </source>
</evidence>
<dbReference type="GO" id="GO:0003743">
    <property type="term" value="F:translation initiation factor activity"/>
    <property type="evidence" value="ECO:0007669"/>
    <property type="project" value="UniProtKB-KW"/>
</dbReference>
<keyword evidence="17" id="KW-1185">Reference proteome</keyword>
<dbReference type="Gene3D" id="3.30.930.10">
    <property type="entry name" value="Bira Bifunctional Protein, Domain 2"/>
    <property type="match status" value="1"/>
</dbReference>
<dbReference type="GO" id="GO:0005829">
    <property type="term" value="C:cytosol"/>
    <property type="evidence" value="ECO:0007669"/>
    <property type="project" value="TreeGrafter"/>
</dbReference>
<dbReference type="Gene3D" id="3.10.110.10">
    <property type="entry name" value="Ubiquitin Conjugating Enzyme"/>
    <property type="match status" value="1"/>
</dbReference>
<feature type="domain" description="Protein kinase" evidence="14">
    <location>
        <begin position="242"/>
        <end position="484"/>
    </location>
</feature>